<sequence>MHAVRTLSSLLYNSPPRSATLARSLCADFPGGNAVSLRVVHPFCERGPTCQLVDNRFMLRQSGSRTSGQQYGSGQKFAATLNVEHCTGAGTSIKSGSRSTSSWRQTPATGCPRRPFAPRLLRGVEREPCLQAASTNTRISCFSGTEKSARFHAA</sequence>
<name>A0A371CRP9_9APHY</name>
<organism evidence="1 2">
    <name type="scientific">Lentinus brumalis</name>
    <dbReference type="NCBI Taxonomy" id="2498619"/>
    <lineage>
        <taxon>Eukaryota</taxon>
        <taxon>Fungi</taxon>
        <taxon>Dikarya</taxon>
        <taxon>Basidiomycota</taxon>
        <taxon>Agaricomycotina</taxon>
        <taxon>Agaricomycetes</taxon>
        <taxon>Polyporales</taxon>
        <taxon>Polyporaceae</taxon>
        <taxon>Lentinus</taxon>
    </lineage>
</organism>
<dbReference type="Proteomes" id="UP000256964">
    <property type="component" value="Unassembled WGS sequence"/>
</dbReference>
<keyword evidence="2" id="KW-1185">Reference proteome</keyword>
<reference evidence="1 2" key="1">
    <citation type="journal article" date="2018" name="Biotechnol. Biofuels">
        <title>Integrative visual omics of the white-rot fungus Polyporus brumalis exposes the biotechnological potential of its oxidative enzymes for delignifying raw plant biomass.</title>
        <authorList>
            <person name="Miyauchi S."/>
            <person name="Rancon A."/>
            <person name="Drula E."/>
            <person name="Hage H."/>
            <person name="Chaduli D."/>
            <person name="Favel A."/>
            <person name="Grisel S."/>
            <person name="Henrissat B."/>
            <person name="Herpoel-Gimbert I."/>
            <person name="Ruiz-Duenas F.J."/>
            <person name="Chevret D."/>
            <person name="Hainaut M."/>
            <person name="Lin J."/>
            <person name="Wang M."/>
            <person name="Pangilinan J."/>
            <person name="Lipzen A."/>
            <person name="Lesage-Meessen L."/>
            <person name="Navarro D."/>
            <person name="Riley R."/>
            <person name="Grigoriev I.V."/>
            <person name="Zhou S."/>
            <person name="Raouche S."/>
            <person name="Rosso M.N."/>
        </authorList>
    </citation>
    <scope>NUCLEOTIDE SEQUENCE [LARGE SCALE GENOMIC DNA]</scope>
    <source>
        <strain evidence="1 2">BRFM 1820</strain>
    </source>
</reference>
<evidence type="ECO:0000313" key="1">
    <source>
        <dbReference type="EMBL" id="RDX42958.1"/>
    </source>
</evidence>
<protein>
    <submittedName>
        <fullName evidence="1">Uncharacterized protein</fullName>
    </submittedName>
</protein>
<gene>
    <name evidence="1" type="ORF">OH76DRAFT_1249896</name>
</gene>
<dbReference type="EMBL" id="KZ857473">
    <property type="protein sequence ID" value="RDX42958.1"/>
    <property type="molecule type" value="Genomic_DNA"/>
</dbReference>
<evidence type="ECO:0000313" key="2">
    <source>
        <dbReference type="Proteomes" id="UP000256964"/>
    </source>
</evidence>
<dbReference type="AlphaFoldDB" id="A0A371CRP9"/>
<proteinExistence type="predicted"/>
<accession>A0A371CRP9</accession>